<reference evidence="4 5" key="1">
    <citation type="submission" date="2016-12" db="EMBL/GenBank/DDBJ databases">
        <authorList>
            <person name="Song W.-J."/>
            <person name="Kurnit D.M."/>
        </authorList>
    </citation>
    <scope>NUCLEOTIDE SEQUENCE [LARGE SCALE GENOMIC DNA]</scope>
    <source>
        <strain evidence="4 5">HSG9</strain>
    </source>
</reference>
<dbReference type="GO" id="GO:0003677">
    <property type="term" value="F:DNA binding"/>
    <property type="evidence" value="ECO:0007669"/>
    <property type="project" value="UniProtKB-KW"/>
</dbReference>
<dbReference type="EMBL" id="MTBC01000012">
    <property type="protein sequence ID" value="OQD41619.1"/>
    <property type="molecule type" value="Genomic_DNA"/>
</dbReference>
<dbReference type="SMART" id="SM00850">
    <property type="entry name" value="LytTR"/>
    <property type="match status" value="1"/>
</dbReference>
<dbReference type="PANTHER" id="PTHR37299">
    <property type="entry name" value="TRANSCRIPTIONAL REGULATOR-RELATED"/>
    <property type="match status" value="1"/>
</dbReference>
<dbReference type="AlphaFoldDB" id="A0A1V6LNE0"/>
<dbReference type="SMART" id="SM00448">
    <property type="entry name" value="REC"/>
    <property type="match status" value="1"/>
</dbReference>
<dbReference type="InterPro" id="IPR007492">
    <property type="entry name" value="LytTR_DNA-bd_dom"/>
</dbReference>
<dbReference type="Proteomes" id="UP000191680">
    <property type="component" value="Unassembled WGS sequence"/>
</dbReference>
<name>A0A1V6LNE0_9FLAO</name>
<feature type="modified residue" description="4-aspartylphosphate" evidence="1">
    <location>
        <position position="54"/>
    </location>
</feature>
<gene>
    <name evidence="4" type="ORF">BUL40_14695</name>
</gene>
<dbReference type="PROSITE" id="PS50930">
    <property type="entry name" value="HTH_LYTTR"/>
    <property type="match status" value="1"/>
</dbReference>
<dbReference type="Pfam" id="PF00072">
    <property type="entry name" value="Response_reg"/>
    <property type="match status" value="1"/>
</dbReference>
<comment type="caution">
    <text evidence="4">The sequence shown here is derived from an EMBL/GenBank/DDBJ whole genome shotgun (WGS) entry which is preliminary data.</text>
</comment>
<protein>
    <submittedName>
        <fullName evidence="4">DNA-binding response regulator</fullName>
    </submittedName>
</protein>
<dbReference type="InterPro" id="IPR011006">
    <property type="entry name" value="CheY-like_superfamily"/>
</dbReference>
<evidence type="ECO:0000259" key="2">
    <source>
        <dbReference type="PROSITE" id="PS50110"/>
    </source>
</evidence>
<dbReference type="SUPFAM" id="SSF52172">
    <property type="entry name" value="CheY-like"/>
    <property type="match status" value="1"/>
</dbReference>
<dbReference type="PROSITE" id="PS50110">
    <property type="entry name" value="RESPONSE_REGULATORY"/>
    <property type="match status" value="1"/>
</dbReference>
<organism evidence="4 5">
    <name type="scientific">Croceivirga radicis</name>
    <dbReference type="NCBI Taxonomy" id="1929488"/>
    <lineage>
        <taxon>Bacteria</taxon>
        <taxon>Pseudomonadati</taxon>
        <taxon>Bacteroidota</taxon>
        <taxon>Flavobacteriia</taxon>
        <taxon>Flavobacteriales</taxon>
        <taxon>Flavobacteriaceae</taxon>
        <taxon>Croceivirga</taxon>
    </lineage>
</organism>
<dbReference type="InterPro" id="IPR046947">
    <property type="entry name" value="LytR-like"/>
</dbReference>
<evidence type="ECO:0000313" key="5">
    <source>
        <dbReference type="Proteomes" id="UP000191680"/>
    </source>
</evidence>
<dbReference type="RefSeq" id="WP_080319868.1">
    <property type="nucleotide sequence ID" value="NZ_MTBC01000012.1"/>
</dbReference>
<keyword evidence="1" id="KW-0597">Phosphoprotein</keyword>
<evidence type="ECO:0000313" key="4">
    <source>
        <dbReference type="EMBL" id="OQD41619.1"/>
    </source>
</evidence>
<evidence type="ECO:0000256" key="1">
    <source>
        <dbReference type="PROSITE-ProRule" id="PRU00169"/>
    </source>
</evidence>
<dbReference type="InterPro" id="IPR001789">
    <property type="entry name" value="Sig_transdc_resp-reg_receiver"/>
</dbReference>
<evidence type="ECO:0000259" key="3">
    <source>
        <dbReference type="PROSITE" id="PS50930"/>
    </source>
</evidence>
<dbReference type="GO" id="GO:0000156">
    <property type="term" value="F:phosphorelay response regulator activity"/>
    <property type="evidence" value="ECO:0007669"/>
    <property type="project" value="InterPro"/>
</dbReference>
<accession>A0A1V6LNE0</accession>
<dbReference type="PANTHER" id="PTHR37299:SF1">
    <property type="entry name" value="STAGE 0 SPORULATION PROTEIN A HOMOLOG"/>
    <property type="match status" value="1"/>
</dbReference>
<proteinExistence type="predicted"/>
<feature type="domain" description="Response regulatory" evidence="2">
    <location>
        <begin position="3"/>
        <end position="114"/>
    </location>
</feature>
<dbReference type="Gene3D" id="2.40.50.1020">
    <property type="entry name" value="LytTr DNA-binding domain"/>
    <property type="match status" value="1"/>
</dbReference>
<keyword evidence="5" id="KW-1185">Reference proteome</keyword>
<keyword evidence="4" id="KW-0238">DNA-binding</keyword>
<feature type="domain" description="HTH LytTR-type" evidence="3">
    <location>
        <begin position="136"/>
        <end position="231"/>
    </location>
</feature>
<dbReference type="Gene3D" id="3.40.50.2300">
    <property type="match status" value="1"/>
</dbReference>
<sequence>MINCIIIEDQPPAQRILKKFIEDVSSLKLVGLFSDGILALEFLKNNPVDLIFLDIHLPKINGLDFLKSLSNPPQVILTTAFSEYALEGYELNVVDYLLKPFSFQRFLQAVNKVSVKKETDTKFSNRESTMETTTEIYVKSGHDHVKIKIDAILYIHSDSDYTEIFTTGQKILSQEPLKYWTTNLNEVQFCQVHKSYIVNNKQIVKITGNLIYLENQIKVPIGRAYKELFLSRVLGTK</sequence>
<dbReference type="OrthoDB" id="2168082at2"/>
<dbReference type="Pfam" id="PF04397">
    <property type="entry name" value="LytTR"/>
    <property type="match status" value="1"/>
</dbReference>